<dbReference type="PROSITE" id="PS50801">
    <property type="entry name" value="STAS"/>
    <property type="match status" value="1"/>
</dbReference>
<sequence>MLAEVTTDLDGRRLVLSGDVDCRSTARLRTALAELLETADPWSDEPGADVVVVDLAAVECVDVTALKVLAAASCRAGARGRRVVLRAPGPAVRRLLHLTHLIRVVELEPAHADA</sequence>
<feature type="domain" description="STAS" evidence="1">
    <location>
        <begin position="14"/>
        <end position="114"/>
    </location>
</feature>
<dbReference type="Pfam" id="PF13466">
    <property type="entry name" value="STAS_2"/>
    <property type="match status" value="1"/>
</dbReference>
<comment type="caution">
    <text evidence="2">The sequence shown here is derived from an EMBL/GenBank/DDBJ whole genome shotgun (WGS) entry which is preliminary data.</text>
</comment>
<protein>
    <recommendedName>
        <fullName evidence="1">STAS domain-containing protein</fullName>
    </recommendedName>
</protein>
<reference evidence="2 3" key="1">
    <citation type="journal article" date="2019" name="Int. J. Syst. Evol. Microbiol.">
        <title>The Global Catalogue of Microorganisms (GCM) 10K type strain sequencing project: providing services to taxonomists for standard genome sequencing and annotation.</title>
        <authorList>
            <consortium name="The Broad Institute Genomics Platform"/>
            <consortium name="The Broad Institute Genome Sequencing Center for Infectious Disease"/>
            <person name="Wu L."/>
            <person name="Ma J."/>
        </authorList>
    </citation>
    <scope>NUCLEOTIDE SEQUENCE [LARGE SCALE GENOMIC DNA]</scope>
    <source>
        <strain evidence="2 3">JCM 14046</strain>
    </source>
</reference>
<dbReference type="EMBL" id="BAAAMY010000014">
    <property type="protein sequence ID" value="GAA1930655.1"/>
    <property type="molecule type" value="Genomic_DNA"/>
</dbReference>
<dbReference type="RefSeq" id="WP_344009186.1">
    <property type="nucleotide sequence ID" value="NZ_BAAAMY010000014.1"/>
</dbReference>
<dbReference type="InterPro" id="IPR058548">
    <property type="entry name" value="MlaB-like_STAS"/>
</dbReference>
<dbReference type="Proteomes" id="UP001501612">
    <property type="component" value="Unassembled WGS sequence"/>
</dbReference>
<dbReference type="SUPFAM" id="SSF52091">
    <property type="entry name" value="SpoIIaa-like"/>
    <property type="match status" value="1"/>
</dbReference>
<evidence type="ECO:0000313" key="2">
    <source>
        <dbReference type="EMBL" id="GAA1930655.1"/>
    </source>
</evidence>
<evidence type="ECO:0000313" key="3">
    <source>
        <dbReference type="Proteomes" id="UP001501612"/>
    </source>
</evidence>
<name>A0ABN2PTI6_9ACTN</name>
<gene>
    <name evidence="2" type="ORF">GCM10009737_35750</name>
</gene>
<dbReference type="CDD" id="cd07043">
    <property type="entry name" value="STAS_anti-anti-sigma_factors"/>
    <property type="match status" value="1"/>
</dbReference>
<organism evidence="2 3">
    <name type="scientific">Nocardioides lentus</name>
    <dbReference type="NCBI Taxonomy" id="338077"/>
    <lineage>
        <taxon>Bacteria</taxon>
        <taxon>Bacillati</taxon>
        <taxon>Actinomycetota</taxon>
        <taxon>Actinomycetes</taxon>
        <taxon>Propionibacteriales</taxon>
        <taxon>Nocardioidaceae</taxon>
        <taxon>Nocardioides</taxon>
    </lineage>
</organism>
<proteinExistence type="predicted"/>
<evidence type="ECO:0000259" key="1">
    <source>
        <dbReference type="PROSITE" id="PS50801"/>
    </source>
</evidence>
<keyword evidence="3" id="KW-1185">Reference proteome</keyword>
<dbReference type="InterPro" id="IPR002645">
    <property type="entry name" value="STAS_dom"/>
</dbReference>
<accession>A0ABN2PTI6</accession>
<dbReference type="Gene3D" id="3.30.750.24">
    <property type="entry name" value="STAS domain"/>
    <property type="match status" value="1"/>
</dbReference>
<dbReference type="InterPro" id="IPR036513">
    <property type="entry name" value="STAS_dom_sf"/>
</dbReference>